<dbReference type="PROSITE" id="PS51384">
    <property type="entry name" value="FAD_FR"/>
    <property type="match status" value="1"/>
</dbReference>
<protein>
    <submittedName>
        <fullName evidence="6">CDP-6-deoxy-delta-3,4-glucoseen reductase</fullName>
    </submittedName>
</protein>
<evidence type="ECO:0000256" key="2">
    <source>
        <dbReference type="ARBA" id="ARBA00022714"/>
    </source>
</evidence>
<comment type="caution">
    <text evidence="6">The sequence shown here is derived from an EMBL/GenBank/DDBJ whole genome shotgun (WGS) entry which is preliminary data.</text>
</comment>
<dbReference type="InterPro" id="IPR012675">
    <property type="entry name" value="Beta-grasp_dom_sf"/>
</dbReference>
<keyword evidence="2" id="KW-0411">Iron-sulfur</keyword>
<keyword evidence="7" id="KW-1185">Reference proteome</keyword>
<dbReference type="Pfam" id="PF00111">
    <property type="entry name" value="Fer2"/>
    <property type="match status" value="1"/>
</dbReference>
<evidence type="ECO:0000313" key="6">
    <source>
        <dbReference type="EMBL" id="TXC65652.1"/>
    </source>
</evidence>
<dbReference type="PANTHER" id="PTHR47354:SF5">
    <property type="entry name" value="PROTEIN RFBI"/>
    <property type="match status" value="1"/>
</dbReference>
<dbReference type="InterPro" id="IPR001041">
    <property type="entry name" value="2Fe-2S_ferredoxin-type"/>
</dbReference>
<comment type="cofactor">
    <cofactor evidence="3">
        <name>[2Fe-2S] cluster</name>
        <dbReference type="ChEBI" id="CHEBI:190135"/>
    </cofactor>
</comment>
<dbReference type="EMBL" id="VOPW01000001">
    <property type="protein sequence ID" value="TXC65652.1"/>
    <property type="molecule type" value="Genomic_DNA"/>
</dbReference>
<dbReference type="PANTHER" id="PTHR47354">
    <property type="entry name" value="NADH OXIDOREDUCTASE HCR"/>
    <property type="match status" value="1"/>
</dbReference>
<dbReference type="GO" id="GO:0051537">
    <property type="term" value="F:2 iron, 2 sulfur cluster binding"/>
    <property type="evidence" value="ECO:0007669"/>
    <property type="project" value="UniProtKB-KW"/>
</dbReference>
<comment type="cofactor">
    <cofactor evidence="1">
        <name>FAD</name>
        <dbReference type="ChEBI" id="CHEBI:57692"/>
    </cofactor>
</comment>
<keyword evidence="2" id="KW-0408">Iron</keyword>
<dbReference type="PRINTS" id="PR00371">
    <property type="entry name" value="FPNCR"/>
</dbReference>
<evidence type="ECO:0000256" key="3">
    <source>
        <dbReference type="ARBA" id="ARBA00034078"/>
    </source>
</evidence>
<dbReference type="Pfam" id="PF00970">
    <property type="entry name" value="FAD_binding_6"/>
    <property type="match status" value="1"/>
</dbReference>
<evidence type="ECO:0000256" key="1">
    <source>
        <dbReference type="ARBA" id="ARBA00001974"/>
    </source>
</evidence>
<dbReference type="Gene3D" id="3.40.50.80">
    <property type="entry name" value="Nucleotide-binding domain of ferredoxin-NADP reductase (FNR) module"/>
    <property type="match status" value="1"/>
</dbReference>
<dbReference type="InterPro" id="IPR039261">
    <property type="entry name" value="FNR_nucleotide-bd"/>
</dbReference>
<dbReference type="Proteomes" id="UP000321832">
    <property type="component" value="Unassembled WGS sequence"/>
</dbReference>
<accession>A0A5C6TYD6</accession>
<organism evidence="6 7">
    <name type="scientific">Piscinibacter aquaticus</name>
    <dbReference type="NCBI Taxonomy" id="392597"/>
    <lineage>
        <taxon>Bacteria</taxon>
        <taxon>Pseudomonadati</taxon>
        <taxon>Pseudomonadota</taxon>
        <taxon>Betaproteobacteria</taxon>
        <taxon>Burkholderiales</taxon>
        <taxon>Sphaerotilaceae</taxon>
        <taxon>Piscinibacter</taxon>
    </lineage>
</organism>
<dbReference type="InterPro" id="IPR008333">
    <property type="entry name" value="Cbr1-like_FAD-bd_dom"/>
</dbReference>
<name>A0A5C6TYD6_9BURK</name>
<dbReference type="AlphaFoldDB" id="A0A5C6TYD6"/>
<dbReference type="InterPro" id="IPR006058">
    <property type="entry name" value="2Fe2S_fd_BS"/>
</dbReference>
<dbReference type="PROSITE" id="PS00197">
    <property type="entry name" value="2FE2S_FER_1"/>
    <property type="match status" value="1"/>
</dbReference>
<proteinExistence type="predicted"/>
<sequence length="347" mass="37788">MPFTVTVQPSGRSFSVERDEPVLHAAIREGIGLPYGCKDGACGSCKCRLLEGRVIHGAHQAKALSADEEAAGFMLTCCAAPQTDLVIEARTVAGAGEFPVRKMPARVMTISKPAPDVAVLSLQLPANEVLRYHAGQYVEFILRDGARRSYSMANAPHTQTDKPAIELHIRHMPGGRFTDHVFGAMKEKEILRIEGPFGSFFLREDSDKPIVLLASGTGFAPIKAILEHIEFKTITRPVVLYWGCRSKADLYLHDWAQAAAERLPNLRYVPVLSEPKAEDGWGGRTGFVHQAVMADLPDLSGHQVYACGAPIMVESALKDFTERCGLPGAEFYADSFTSEADKHGTPA</sequence>
<dbReference type="Gene3D" id="3.10.20.30">
    <property type="match status" value="1"/>
</dbReference>
<dbReference type="SUPFAM" id="SSF63380">
    <property type="entry name" value="Riboflavin synthase domain-like"/>
    <property type="match status" value="1"/>
</dbReference>
<dbReference type="InterPro" id="IPR050415">
    <property type="entry name" value="MRET"/>
</dbReference>
<dbReference type="CDD" id="cd00207">
    <property type="entry name" value="fer2"/>
    <property type="match status" value="1"/>
</dbReference>
<dbReference type="Pfam" id="PF00175">
    <property type="entry name" value="NAD_binding_1"/>
    <property type="match status" value="1"/>
</dbReference>
<keyword evidence="2" id="KW-0001">2Fe-2S</keyword>
<dbReference type="PROSITE" id="PS51085">
    <property type="entry name" value="2FE2S_FER_2"/>
    <property type="match status" value="1"/>
</dbReference>
<evidence type="ECO:0000259" key="4">
    <source>
        <dbReference type="PROSITE" id="PS51085"/>
    </source>
</evidence>
<feature type="domain" description="2Fe-2S ferredoxin-type" evidence="4">
    <location>
        <begin position="3"/>
        <end position="93"/>
    </location>
</feature>
<dbReference type="InterPro" id="IPR017938">
    <property type="entry name" value="Riboflavin_synthase-like_b-brl"/>
</dbReference>
<dbReference type="SUPFAM" id="SSF52343">
    <property type="entry name" value="Ferredoxin reductase-like, C-terminal NADP-linked domain"/>
    <property type="match status" value="1"/>
</dbReference>
<dbReference type="CDD" id="cd06189">
    <property type="entry name" value="flavin_oxioreductase"/>
    <property type="match status" value="1"/>
</dbReference>
<reference evidence="6 7" key="1">
    <citation type="submission" date="2019-08" db="EMBL/GenBank/DDBJ databases">
        <authorList>
            <person name="Khan S.A."/>
            <person name="Jeon C.O."/>
            <person name="Jeong S.E."/>
        </authorList>
    </citation>
    <scope>NUCLEOTIDE SEQUENCE [LARGE SCALE GENOMIC DNA]</scope>
    <source>
        <strain evidence="7">IMCC1728</strain>
    </source>
</reference>
<dbReference type="InterPro" id="IPR017927">
    <property type="entry name" value="FAD-bd_FR_type"/>
</dbReference>
<evidence type="ECO:0000259" key="5">
    <source>
        <dbReference type="PROSITE" id="PS51384"/>
    </source>
</evidence>
<feature type="domain" description="FAD-binding FR-type" evidence="5">
    <location>
        <begin position="100"/>
        <end position="203"/>
    </location>
</feature>
<dbReference type="InterPro" id="IPR001709">
    <property type="entry name" value="Flavoprot_Pyr_Nucl_cyt_Rdtase"/>
</dbReference>
<dbReference type="PRINTS" id="PR00410">
    <property type="entry name" value="PHEHYDRXLASE"/>
</dbReference>
<dbReference type="GO" id="GO:0016491">
    <property type="term" value="F:oxidoreductase activity"/>
    <property type="evidence" value="ECO:0007669"/>
    <property type="project" value="InterPro"/>
</dbReference>
<dbReference type="SUPFAM" id="SSF54292">
    <property type="entry name" value="2Fe-2S ferredoxin-like"/>
    <property type="match status" value="1"/>
</dbReference>
<evidence type="ECO:0000313" key="7">
    <source>
        <dbReference type="Proteomes" id="UP000321832"/>
    </source>
</evidence>
<dbReference type="Gene3D" id="2.40.30.10">
    <property type="entry name" value="Translation factors"/>
    <property type="match status" value="1"/>
</dbReference>
<keyword evidence="2" id="KW-0479">Metal-binding</keyword>
<gene>
    <name evidence="6" type="ORF">FSC37_05005</name>
</gene>
<dbReference type="InterPro" id="IPR001433">
    <property type="entry name" value="OxRdtase_FAD/NAD-bd"/>
</dbReference>
<dbReference type="InterPro" id="IPR036010">
    <property type="entry name" value="2Fe-2S_ferredoxin-like_sf"/>
</dbReference>